<name>A0A1G9Z619_9HYPH</name>
<organism evidence="1 2">
    <name type="scientific">Methylobacterium phyllostachyos</name>
    <dbReference type="NCBI Taxonomy" id="582672"/>
    <lineage>
        <taxon>Bacteria</taxon>
        <taxon>Pseudomonadati</taxon>
        <taxon>Pseudomonadota</taxon>
        <taxon>Alphaproteobacteria</taxon>
        <taxon>Hyphomicrobiales</taxon>
        <taxon>Methylobacteriaceae</taxon>
        <taxon>Methylobacterium</taxon>
    </lineage>
</organism>
<keyword evidence="2" id="KW-1185">Reference proteome</keyword>
<sequence>MPVFEAKNLDSAFEGQALLAAILHPTRAAQTRALRHGRRRAERAAAMADPLTLEPRFPVTVDSLAPTPYPSR</sequence>
<protein>
    <submittedName>
        <fullName evidence="1">Uncharacterized protein</fullName>
    </submittedName>
</protein>
<accession>A0A1G9Z619</accession>
<gene>
    <name evidence="1" type="ORF">SAMN05216360_106127</name>
</gene>
<dbReference type="AlphaFoldDB" id="A0A1G9Z619"/>
<dbReference type="Proteomes" id="UP000198704">
    <property type="component" value="Unassembled WGS sequence"/>
</dbReference>
<dbReference type="RefSeq" id="WP_091715887.1">
    <property type="nucleotide sequence ID" value="NZ_FNHS01000006.1"/>
</dbReference>
<evidence type="ECO:0000313" key="1">
    <source>
        <dbReference type="EMBL" id="SDN16627.1"/>
    </source>
</evidence>
<reference evidence="2" key="1">
    <citation type="submission" date="2016-10" db="EMBL/GenBank/DDBJ databases">
        <authorList>
            <person name="Varghese N."/>
            <person name="Submissions S."/>
        </authorList>
    </citation>
    <scope>NUCLEOTIDE SEQUENCE [LARGE SCALE GENOMIC DNA]</scope>
    <source>
        <strain evidence="2">BL47</strain>
    </source>
</reference>
<proteinExistence type="predicted"/>
<dbReference type="EMBL" id="FNHS01000006">
    <property type="protein sequence ID" value="SDN16627.1"/>
    <property type="molecule type" value="Genomic_DNA"/>
</dbReference>
<evidence type="ECO:0000313" key="2">
    <source>
        <dbReference type="Proteomes" id="UP000198704"/>
    </source>
</evidence>